<dbReference type="PANTHER" id="PTHR42928:SF5">
    <property type="entry name" value="BLR1237 PROTEIN"/>
    <property type="match status" value="1"/>
</dbReference>
<dbReference type="CDD" id="cd13578">
    <property type="entry name" value="PBP2_Bug27"/>
    <property type="match status" value="1"/>
</dbReference>
<dbReference type="PANTHER" id="PTHR42928">
    <property type="entry name" value="TRICARBOXYLATE-BINDING PROTEIN"/>
    <property type="match status" value="1"/>
</dbReference>
<dbReference type="Proteomes" id="UP000243904">
    <property type="component" value="Chromosome I"/>
</dbReference>
<keyword evidence="3" id="KW-0675">Receptor</keyword>
<evidence type="ECO:0000313" key="4">
    <source>
        <dbReference type="Proteomes" id="UP000243904"/>
    </source>
</evidence>
<feature type="signal peptide" evidence="2">
    <location>
        <begin position="1"/>
        <end position="24"/>
    </location>
</feature>
<dbReference type="PIRSF" id="PIRSF017082">
    <property type="entry name" value="YflP"/>
    <property type="match status" value="1"/>
</dbReference>
<evidence type="ECO:0000256" key="2">
    <source>
        <dbReference type="SAM" id="SignalP"/>
    </source>
</evidence>
<dbReference type="AlphaFoldDB" id="A0A1H1NBE1"/>
<keyword evidence="2" id="KW-0732">Signal</keyword>
<sequence>MLAKFGRILLSAAMLCGFISKAQALDFPTRVVRLIVPYAPGGSAGAQARTLAEELSKIWKQQVIVEDKPGAGTTIGAAYVASSPPDGYTLYLAGTSHTISPSLYSSVRYDAVKSFSPISRVATSPFILMVNPSLGVNSVADFLALARAKPGKLNYSTSGIGAGPHLAAEMMVAATKIDVRHVPFKGSAPAMTALLGNFVEFSLGDVSALPNIKAGSLKALAVTTAKRFSQLPDVPTFDETIQKGFEVTNWSSILAPANTPPELVDFINRSIATALQSPDVKNSYEAQGFEPAPSTPDELRDFMTAEVKKYHDVIEQAGIQRE</sequence>
<comment type="similarity">
    <text evidence="1">Belongs to the UPF0065 (bug) family.</text>
</comment>
<organism evidence="3 4">
    <name type="scientific">Bradyrhizobium canariense</name>
    <dbReference type="NCBI Taxonomy" id="255045"/>
    <lineage>
        <taxon>Bacteria</taxon>
        <taxon>Pseudomonadati</taxon>
        <taxon>Pseudomonadota</taxon>
        <taxon>Alphaproteobacteria</taxon>
        <taxon>Hyphomicrobiales</taxon>
        <taxon>Nitrobacteraceae</taxon>
        <taxon>Bradyrhizobium</taxon>
    </lineage>
</organism>
<protein>
    <submittedName>
        <fullName evidence="3">Tripartite-type tricarboxylate transporter, receptor component TctC</fullName>
    </submittedName>
</protein>
<feature type="chain" id="PRO_5009255363" evidence="2">
    <location>
        <begin position="25"/>
        <end position="322"/>
    </location>
</feature>
<accession>A0A1H1NBE1</accession>
<evidence type="ECO:0000256" key="1">
    <source>
        <dbReference type="ARBA" id="ARBA00006987"/>
    </source>
</evidence>
<dbReference type="Gene3D" id="3.40.190.10">
    <property type="entry name" value="Periplasmic binding protein-like II"/>
    <property type="match status" value="1"/>
</dbReference>
<dbReference type="SUPFAM" id="SSF53850">
    <property type="entry name" value="Periplasmic binding protein-like II"/>
    <property type="match status" value="1"/>
</dbReference>
<dbReference type="InterPro" id="IPR042100">
    <property type="entry name" value="Bug_dom1"/>
</dbReference>
<dbReference type="EMBL" id="LT629750">
    <property type="protein sequence ID" value="SDR96306.1"/>
    <property type="molecule type" value="Genomic_DNA"/>
</dbReference>
<dbReference type="Pfam" id="PF03401">
    <property type="entry name" value="TctC"/>
    <property type="match status" value="1"/>
</dbReference>
<gene>
    <name evidence="3" type="ORF">SAMN05444158_0560</name>
</gene>
<dbReference type="Gene3D" id="3.40.190.150">
    <property type="entry name" value="Bordetella uptake gene, domain 1"/>
    <property type="match status" value="1"/>
</dbReference>
<evidence type="ECO:0000313" key="3">
    <source>
        <dbReference type="EMBL" id="SDR96306.1"/>
    </source>
</evidence>
<name>A0A1H1NBE1_9BRAD</name>
<proteinExistence type="inferred from homology"/>
<keyword evidence="4" id="KW-1185">Reference proteome</keyword>
<reference evidence="4" key="1">
    <citation type="submission" date="2016-10" db="EMBL/GenBank/DDBJ databases">
        <authorList>
            <person name="Varghese N."/>
            <person name="Submissions S."/>
        </authorList>
    </citation>
    <scope>NUCLEOTIDE SEQUENCE [LARGE SCALE GENOMIC DNA]</scope>
    <source>
        <strain evidence="4">GAS369</strain>
    </source>
</reference>
<dbReference type="InterPro" id="IPR005064">
    <property type="entry name" value="BUG"/>
</dbReference>
<dbReference type="RefSeq" id="WP_146686226.1">
    <property type="nucleotide sequence ID" value="NZ_LT629750.1"/>
</dbReference>